<evidence type="ECO:0000256" key="4">
    <source>
        <dbReference type="ARBA" id="ARBA00022692"/>
    </source>
</evidence>
<keyword evidence="9" id="KW-1185">Reference proteome</keyword>
<evidence type="ECO:0000256" key="5">
    <source>
        <dbReference type="ARBA" id="ARBA00022989"/>
    </source>
</evidence>
<evidence type="ECO:0000256" key="3">
    <source>
        <dbReference type="ARBA" id="ARBA00022475"/>
    </source>
</evidence>
<evidence type="ECO:0000256" key="2">
    <source>
        <dbReference type="ARBA" id="ARBA00011006"/>
    </source>
</evidence>
<feature type="transmembrane region" description="Helical" evidence="7">
    <location>
        <begin position="6"/>
        <end position="24"/>
    </location>
</feature>
<evidence type="ECO:0000256" key="6">
    <source>
        <dbReference type="ARBA" id="ARBA00023136"/>
    </source>
</evidence>
<comment type="similarity">
    <text evidence="2">Belongs to the UPF0410 family.</text>
</comment>
<feature type="transmembrane region" description="Helical" evidence="7">
    <location>
        <begin position="66"/>
        <end position="85"/>
    </location>
</feature>
<name>A0ABW1KHS4_9ACTN</name>
<evidence type="ECO:0000313" key="9">
    <source>
        <dbReference type="Proteomes" id="UP001596203"/>
    </source>
</evidence>
<proteinExistence type="inferred from homology"/>
<evidence type="ECO:0000256" key="1">
    <source>
        <dbReference type="ARBA" id="ARBA00004651"/>
    </source>
</evidence>
<organism evidence="8 9">
    <name type="scientific">Plantactinospora solaniradicis</name>
    <dbReference type="NCBI Taxonomy" id="1723736"/>
    <lineage>
        <taxon>Bacteria</taxon>
        <taxon>Bacillati</taxon>
        <taxon>Actinomycetota</taxon>
        <taxon>Actinomycetes</taxon>
        <taxon>Micromonosporales</taxon>
        <taxon>Micromonosporaceae</taxon>
        <taxon>Plantactinospora</taxon>
    </lineage>
</organism>
<dbReference type="Proteomes" id="UP001596203">
    <property type="component" value="Unassembled WGS sequence"/>
</dbReference>
<keyword evidence="6 7" id="KW-0472">Membrane</keyword>
<comment type="caution">
    <text evidence="8">The sequence shown here is derived from an EMBL/GenBank/DDBJ whole genome shotgun (WGS) entry which is preliminary data.</text>
</comment>
<dbReference type="PANTHER" id="PTHR33884:SF3">
    <property type="entry name" value="UPF0410 PROTEIN YMGE"/>
    <property type="match status" value="1"/>
</dbReference>
<dbReference type="EMBL" id="JBHSPR010000037">
    <property type="protein sequence ID" value="MFC6020746.1"/>
    <property type="molecule type" value="Genomic_DNA"/>
</dbReference>
<keyword evidence="4 7" id="KW-0812">Transmembrane</keyword>
<protein>
    <submittedName>
        <fullName evidence="8">GlsB/YeaQ/YmgE family stress response membrane protein</fullName>
    </submittedName>
</protein>
<dbReference type="InterPro" id="IPR007341">
    <property type="entry name" value="Transgly_assoc"/>
</dbReference>
<gene>
    <name evidence="8" type="ORF">ACFP2T_31835</name>
</gene>
<reference evidence="9" key="1">
    <citation type="journal article" date="2019" name="Int. J. Syst. Evol. Microbiol.">
        <title>The Global Catalogue of Microorganisms (GCM) 10K type strain sequencing project: providing services to taxonomists for standard genome sequencing and annotation.</title>
        <authorList>
            <consortium name="The Broad Institute Genomics Platform"/>
            <consortium name="The Broad Institute Genome Sequencing Center for Infectious Disease"/>
            <person name="Wu L."/>
            <person name="Ma J."/>
        </authorList>
    </citation>
    <scope>NUCLEOTIDE SEQUENCE [LARGE SCALE GENOMIC DNA]</scope>
    <source>
        <strain evidence="9">ZS-35-S2</strain>
    </source>
</reference>
<dbReference type="PANTHER" id="PTHR33884">
    <property type="entry name" value="UPF0410 PROTEIN YMGE"/>
    <property type="match status" value="1"/>
</dbReference>
<comment type="subcellular location">
    <subcellularLocation>
        <location evidence="1">Cell membrane</location>
        <topology evidence="1">Multi-pass membrane protein</topology>
    </subcellularLocation>
</comment>
<evidence type="ECO:0000256" key="7">
    <source>
        <dbReference type="SAM" id="Phobius"/>
    </source>
</evidence>
<evidence type="ECO:0000313" key="8">
    <source>
        <dbReference type="EMBL" id="MFC6020746.1"/>
    </source>
</evidence>
<sequence length="91" mass="9237">MAVGGIISAIIVGLIIGALGRLVVPGKQNIPIWLTLLIGVVAALLGTAIARGAGLSDTSGIDWVEILIQVVLAALAVAAVAGFYGRRRITH</sequence>
<keyword evidence="3" id="KW-1003">Cell membrane</keyword>
<dbReference type="RefSeq" id="WP_377428294.1">
    <property type="nucleotide sequence ID" value="NZ_JBHSPR010000037.1"/>
</dbReference>
<keyword evidence="5 7" id="KW-1133">Transmembrane helix</keyword>
<accession>A0ABW1KHS4</accession>
<feature type="transmembrane region" description="Helical" evidence="7">
    <location>
        <begin position="31"/>
        <end position="54"/>
    </location>
</feature>